<dbReference type="Gene3D" id="2.30.30.190">
    <property type="entry name" value="CAP Gly-rich-like domain"/>
    <property type="match status" value="1"/>
</dbReference>
<sequence>MKIPAVPMILILVKLNARIILKDYKEDLLTSGKVPEIKKNIILKLNNNVELTNDDFKLAELNLKKNDLIFIDSFNRVDDIDDVDELPEKYQMINVCELNKPLRTANTQYLGILRGILELFIGVIFDEPVGDSNGQDGCIRYFDAKRKHASFIRLEYVQIRDNIKQSSGTDNDDIKLD</sequence>
<proteinExistence type="predicted"/>
<evidence type="ECO:0000259" key="1">
    <source>
        <dbReference type="SMART" id="SM01052"/>
    </source>
</evidence>
<evidence type="ECO:0000313" key="2">
    <source>
        <dbReference type="EMBL" id="CAF1373656.1"/>
    </source>
</evidence>
<accession>A0A8S2RRX2</accession>
<dbReference type="InterPro" id="IPR000938">
    <property type="entry name" value="CAP-Gly_domain"/>
</dbReference>
<dbReference type="InterPro" id="IPR036859">
    <property type="entry name" value="CAP-Gly_dom_sf"/>
</dbReference>
<organism evidence="3 4">
    <name type="scientific">Didymodactylos carnosus</name>
    <dbReference type="NCBI Taxonomy" id="1234261"/>
    <lineage>
        <taxon>Eukaryota</taxon>
        <taxon>Metazoa</taxon>
        <taxon>Spiralia</taxon>
        <taxon>Gnathifera</taxon>
        <taxon>Rotifera</taxon>
        <taxon>Eurotatoria</taxon>
        <taxon>Bdelloidea</taxon>
        <taxon>Philodinida</taxon>
        <taxon>Philodinidae</taxon>
        <taxon>Didymodactylos</taxon>
    </lineage>
</organism>
<dbReference type="Proteomes" id="UP000682733">
    <property type="component" value="Unassembled WGS sequence"/>
</dbReference>
<evidence type="ECO:0000313" key="4">
    <source>
        <dbReference type="Proteomes" id="UP000682733"/>
    </source>
</evidence>
<feature type="domain" description="CAP-Gly" evidence="1">
    <location>
        <begin position="98"/>
        <end position="158"/>
    </location>
</feature>
<protein>
    <recommendedName>
        <fullName evidence="1">CAP-Gly domain-containing protein</fullName>
    </recommendedName>
</protein>
<dbReference type="SUPFAM" id="SSF74924">
    <property type="entry name" value="Cap-Gly domain"/>
    <property type="match status" value="1"/>
</dbReference>
<evidence type="ECO:0000313" key="3">
    <source>
        <dbReference type="EMBL" id="CAF4182578.1"/>
    </source>
</evidence>
<dbReference type="SMART" id="SM01052">
    <property type="entry name" value="CAP_GLY"/>
    <property type="match status" value="1"/>
</dbReference>
<comment type="caution">
    <text evidence="3">The sequence shown here is derived from an EMBL/GenBank/DDBJ whole genome shotgun (WGS) entry which is preliminary data.</text>
</comment>
<reference evidence="3" key="1">
    <citation type="submission" date="2021-02" db="EMBL/GenBank/DDBJ databases">
        <authorList>
            <person name="Nowell W R."/>
        </authorList>
    </citation>
    <scope>NUCLEOTIDE SEQUENCE</scope>
</reference>
<dbReference type="Pfam" id="PF01302">
    <property type="entry name" value="CAP_GLY"/>
    <property type="match status" value="1"/>
</dbReference>
<dbReference type="AlphaFoldDB" id="A0A8S2RRX2"/>
<dbReference type="Proteomes" id="UP000677228">
    <property type="component" value="Unassembled WGS sequence"/>
</dbReference>
<gene>
    <name evidence="2" type="ORF">OVA965_LOCUS31786</name>
    <name evidence="3" type="ORF">TMI583_LOCUS32626</name>
</gene>
<dbReference type="EMBL" id="CAJNOK010024207">
    <property type="protein sequence ID" value="CAF1373656.1"/>
    <property type="molecule type" value="Genomic_DNA"/>
</dbReference>
<name>A0A8S2RRX2_9BILA</name>
<dbReference type="EMBL" id="CAJOBA010045879">
    <property type="protein sequence ID" value="CAF4182578.1"/>
    <property type="molecule type" value="Genomic_DNA"/>
</dbReference>